<protein>
    <submittedName>
        <fullName evidence="2">Uncharacterized protein</fullName>
    </submittedName>
</protein>
<proteinExistence type="predicted"/>
<gene>
    <name evidence="2" type="ORF">CB5_LOCUS7631</name>
</gene>
<dbReference type="AlphaFoldDB" id="A0A6V7P0S7"/>
<dbReference type="EMBL" id="LR862144">
    <property type="protein sequence ID" value="CAD1824420.1"/>
    <property type="molecule type" value="Genomic_DNA"/>
</dbReference>
<evidence type="ECO:0000256" key="1">
    <source>
        <dbReference type="SAM" id="Phobius"/>
    </source>
</evidence>
<dbReference type="PANTHER" id="PTHR31170">
    <property type="entry name" value="BNAC04G53230D PROTEIN"/>
    <property type="match status" value="1"/>
</dbReference>
<keyword evidence="1" id="KW-1133">Transmembrane helix</keyword>
<dbReference type="PANTHER" id="PTHR31170:SF25">
    <property type="entry name" value="BNAA09G04570D PROTEIN"/>
    <property type="match status" value="1"/>
</dbReference>
<reference evidence="2" key="1">
    <citation type="submission" date="2020-07" db="EMBL/GenBank/DDBJ databases">
        <authorList>
            <person name="Lin J."/>
        </authorList>
    </citation>
    <scope>NUCLEOTIDE SEQUENCE</scope>
</reference>
<accession>A0A6V7P0S7</accession>
<dbReference type="InterPro" id="IPR004158">
    <property type="entry name" value="DUF247_pln"/>
</dbReference>
<sequence>MRRICRSTGIYAEASGPAFEPSVRHWIGELSDAASYEEAASSPAVEPSVRSWVGLSAFGPSAEGWIGEVQEKIRSALAASPSLSSISHFRRSPEICKFVLDEAFCRPRVVAIGPYHRHESTSVTDADKWLIVCLMNCLYGIDLAGSLVKMKNQAAAALACYSFADLCESFDVEDDRGFAEVLLLDSYFILFMLTSSESVLMSREIRSRLMLIESDHSSTENPPSPLVMPRVNEVVLHRDNIMLDLLILDNQIPFFVVEELFEELKLEKPLHDYALEFFGTIHPRPNRDRHRGQNIPPKFFHLLDLFHWSRVPENKYEVVSSSHCQPDGVYWARYTPTAMELRKSATVLEKKSSGSSLDIAFRRGRIISVIGVLNIPNLHIRDYSSFVFHNLIAFEMQSQSRGRCTMAFSAFMRNLLQSEEDVKLLRRRGILANTSMTDGELVDFFKRLSRLIENYQMPSDLYAVYYQVLSHHNRRMSRFCGSIILQYFPNPLVTLSVFAAVVLFVLTLLQTIYTILSYYHY</sequence>
<organism evidence="2">
    <name type="scientific">Ananas comosus var. bracteatus</name>
    <name type="common">red pineapple</name>
    <dbReference type="NCBI Taxonomy" id="296719"/>
    <lineage>
        <taxon>Eukaryota</taxon>
        <taxon>Viridiplantae</taxon>
        <taxon>Streptophyta</taxon>
        <taxon>Embryophyta</taxon>
        <taxon>Tracheophyta</taxon>
        <taxon>Spermatophyta</taxon>
        <taxon>Magnoliopsida</taxon>
        <taxon>Liliopsida</taxon>
        <taxon>Poales</taxon>
        <taxon>Bromeliaceae</taxon>
        <taxon>Bromelioideae</taxon>
        <taxon>Ananas</taxon>
    </lineage>
</organism>
<evidence type="ECO:0000313" key="2">
    <source>
        <dbReference type="EMBL" id="CAD1824420.1"/>
    </source>
</evidence>
<dbReference type="Pfam" id="PF03140">
    <property type="entry name" value="DUF247"/>
    <property type="match status" value="1"/>
</dbReference>
<name>A0A6V7P0S7_ANACO</name>
<feature type="transmembrane region" description="Helical" evidence="1">
    <location>
        <begin position="492"/>
        <end position="516"/>
    </location>
</feature>
<keyword evidence="1" id="KW-0472">Membrane</keyword>
<keyword evidence="1" id="KW-0812">Transmembrane</keyword>